<sequence length="201" mass="22730">AAFLLFITATLLCGILKGMDSIEGNCNDVIRLPCKAIDQTNKYRYSMWYKVITKKNRKAIIKKKSSDITTYNNYNNSASLGEKETLELQRINLNHSGVYVCYLAADVGGQNVESFIRLNISECMYLSTFQPSTVTAVFCPSVFEFSVSWALLGFSLISLTKIILCIITVGVCNRVIFRRTQRKQEVRGFETRSGTKSSWKK</sequence>
<evidence type="ECO:0000313" key="3">
    <source>
        <dbReference type="EMBL" id="KAI7797646.1"/>
    </source>
</evidence>
<gene>
    <name evidence="3" type="ORF">IRJ41_019530</name>
</gene>
<feature type="signal peptide" evidence="2">
    <location>
        <begin position="1"/>
        <end position="21"/>
    </location>
</feature>
<keyword evidence="1" id="KW-0472">Membrane</keyword>
<accession>A0A9W7TJN0</accession>
<evidence type="ECO:0000256" key="1">
    <source>
        <dbReference type="SAM" id="Phobius"/>
    </source>
</evidence>
<evidence type="ECO:0000313" key="4">
    <source>
        <dbReference type="Proteomes" id="UP001059041"/>
    </source>
</evidence>
<feature type="transmembrane region" description="Helical" evidence="1">
    <location>
        <begin position="149"/>
        <end position="177"/>
    </location>
</feature>
<dbReference type="Gene3D" id="2.60.40.10">
    <property type="entry name" value="Immunoglobulins"/>
    <property type="match status" value="1"/>
</dbReference>
<protein>
    <recommendedName>
        <fullName evidence="5">Ig-like domain-containing protein</fullName>
    </recommendedName>
</protein>
<proteinExistence type="predicted"/>
<dbReference type="InterPro" id="IPR036179">
    <property type="entry name" value="Ig-like_dom_sf"/>
</dbReference>
<name>A0A9W7TJN0_TRIRA</name>
<evidence type="ECO:0008006" key="5">
    <source>
        <dbReference type="Google" id="ProtNLM"/>
    </source>
</evidence>
<keyword evidence="4" id="KW-1185">Reference proteome</keyword>
<dbReference type="PANTHER" id="PTHR15193:SF2">
    <property type="match status" value="1"/>
</dbReference>
<reference evidence="3" key="1">
    <citation type="submission" date="2021-02" db="EMBL/GenBank/DDBJ databases">
        <title>Comparative genomics reveals that relaxation of natural selection precedes convergent phenotypic evolution of cavefish.</title>
        <authorList>
            <person name="Peng Z."/>
        </authorList>
    </citation>
    <scope>NUCLEOTIDE SEQUENCE</scope>
    <source>
        <tissue evidence="3">Muscle</tissue>
    </source>
</reference>
<feature type="chain" id="PRO_5040743251" description="Ig-like domain-containing protein" evidence="2">
    <location>
        <begin position="22"/>
        <end position="201"/>
    </location>
</feature>
<dbReference type="InterPro" id="IPR013783">
    <property type="entry name" value="Ig-like_fold"/>
</dbReference>
<dbReference type="AlphaFoldDB" id="A0A9W7TJN0"/>
<keyword evidence="2" id="KW-0732">Signal</keyword>
<dbReference type="EMBL" id="JAFHDT010000017">
    <property type="protein sequence ID" value="KAI7797646.1"/>
    <property type="molecule type" value="Genomic_DNA"/>
</dbReference>
<keyword evidence="1" id="KW-1133">Transmembrane helix</keyword>
<feature type="non-terminal residue" evidence="3">
    <location>
        <position position="201"/>
    </location>
</feature>
<keyword evidence="1" id="KW-0812">Transmembrane</keyword>
<dbReference type="Proteomes" id="UP001059041">
    <property type="component" value="Linkage Group LG17"/>
</dbReference>
<organism evidence="3 4">
    <name type="scientific">Triplophysa rosa</name>
    <name type="common">Cave loach</name>
    <dbReference type="NCBI Taxonomy" id="992332"/>
    <lineage>
        <taxon>Eukaryota</taxon>
        <taxon>Metazoa</taxon>
        <taxon>Chordata</taxon>
        <taxon>Craniata</taxon>
        <taxon>Vertebrata</taxon>
        <taxon>Euteleostomi</taxon>
        <taxon>Actinopterygii</taxon>
        <taxon>Neopterygii</taxon>
        <taxon>Teleostei</taxon>
        <taxon>Ostariophysi</taxon>
        <taxon>Cypriniformes</taxon>
        <taxon>Nemacheilidae</taxon>
        <taxon>Triplophysa</taxon>
    </lineage>
</organism>
<dbReference type="PANTHER" id="PTHR15193">
    <property type="entry name" value="CD83 ANTIGEN"/>
    <property type="match status" value="1"/>
</dbReference>
<evidence type="ECO:0000256" key="2">
    <source>
        <dbReference type="SAM" id="SignalP"/>
    </source>
</evidence>
<comment type="caution">
    <text evidence="3">The sequence shown here is derived from an EMBL/GenBank/DDBJ whole genome shotgun (WGS) entry which is preliminary data.</text>
</comment>
<dbReference type="SUPFAM" id="SSF48726">
    <property type="entry name" value="Immunoglobulin"/>
    <property type="match status" value="1"/>
</dbReference>